<name>A0A4C1XQU6_EUMVA</name>
<feature type="region of interest" description="Disordered" evidence="1">
    <location>
        <begin position="41"/>
        <end position="70"/>
    </location>
</feature>
<feature type="region of interest" description="Disordered" evidence="1">
    <location>
        <begin position="85"/>
        <end position="124"/>
    </location>
</feature>
<dbReference type="Proteomes" id="UP000299102">
    <property type="component" value="Unassembled WGS sequence"/>
</dbReference>
<gene>
    <name evidence="2" type="ORF">EVAR_32732_1</name>
</gene>
<comment type="caution">
    <text evidence="2">The sequence shown here is derived from an EMBL/GenBank/DDBJ whole genome shotgun (WGS) entry which is preliminary data.</text>
</comment>
<sequence>MFAAILYDFRVQFRESTFKRTSLSGGSRFPLVFLISGARRNKRSTRCRDEPSAVRSPNRHTRDEKHRSENFTILATDISPVLVSKNAKNYRDSSKRRPPRRRSAAPSLLQDAGLLESDSENNAG</sequence>
<feature type="compositionally biased region" description="Basic and acidic residues" evidence="1">
    <location>
        <begin position="60"/>
        <end position="69"/>
    </location>
</feature>
<evidence type="ECO:0000313" key="3">
    <source>
        <dbReference type="Proteomes" id="UP000299102"/>
    </source>
</evidence>
<accession>A0A4C1XQU6</accession>
<organism evidence="2 3">
    <name type="scientific">Eumeta variegata</name>
    <name type="common">Bagworm moth</name>
    <name type="synonym">Eumeta japonica</name>
    <dbReference type="NCBI Taxonomy" id="151549"/>
    <lineage>
        <taxon>Eukaryota</taxon>
        <taxon>Metazoa</taxon>
        <taxon>Ecdysozoa</taxon>
        <taxon>Arthropoda</taxon>
        <taxon>Hexapoda</taxon>
        <taxon>Insecta</taxon>
        <taxon>Pterygota</taxon>
        <taxon>Neoptera</taxon>
        <taxon>Endopterygota</taxon>
        <taxon>Lepidoptera</taxon>
        <taxon>Glossata</taxon>
        <taxon>Ditrysia</taxon>
        <taxon>Tineoidea</taxon>
        <taxon>Psychidae</taxon>
        <taxon>Oiketicinae</taxon>
        <taxon>Eumeta</taxon>
    </lineage>
</organism>
<dbReference type="AlphaFoldDB" id="A0A4C1XQU6"/>
<keyword evidence="3" id="KW-1185">Reference proteome</keyword>
<protein>
    <submittedName>
        <fullName evidence="2">Uncharacterized protein</fullName>
    </submittedName>
</protein>
<reference evidence="2 3" key="1">
    <citation type="journal article" date="2019" name="Commun. Biol.">
        <title>The bagworm genome reveals a unique fibroin gene that provides high tensile strength.</title>
        <authorList>
            <person name="Kono N."/>
            <person name="Nakamura H."/>
            <person name="Ohtoshi R."/>
            <person name="Tomita M."/>
            <person name="Numata K."/>
            <person name="Arakawa K."/>
        </authorList>
    </citation>
    <scope>NUCLEOTIDE SEQUENCE [LARGE SCALE GENOMIC DNA]</scope>
</reference>
<proteinExistence type="predicted"/>
<evidence type="ECO:0000313" key="2">
    <source>
        <dbReference type="EMBL" id="GBP64575.1"/>
    </source>
</evidence>
<dbReference type="EMBL" id="BGZK01000902">
    <property type="protein sequence ID" value="GBP64575.1"/>
    <property type="molecule type" value="Genomic_DNA"/>
</dbReference>
<evidence type="ECO:0000256" key="1">
    <source>
        <dbReference type="SAM" id="MobiDB-lite"/>
    </source>
</evidence>